<dbReference type="Proteomes" id="UP000622638">
    <property type="component" value="Unassembled WGS sequence"/>
</dbReference>
<dbReference type="OrthoDB" id="9790457at2"/>
<dbReference type="Gene3D" id="3.40.50.150">
    <property type="entry name" value="Vaccinia Virus protein VP39"/>
    <property type="match status" value="1"/>
</dbReference>
<proteinExistence type="predicted"/>
<dbReference type="InterPro" id="IPR029063">
    <property type="entry name" value="SAM-dependent_MTases_sf"/>
</dbReference>
<dbReference type="RefSeq" id="WP_155472625.1">
    <property type="nucleotide sequence ID" value="NZ_BMKG01000013.1"/>
</dbReference>
<evidence type="ECO:0000313" key="1">
    <source>
        <dbReference type="EMBL" id="GGC07669.1"/>
    </source>
</evidence>
<organism evidence="2 3">
    <name type="scientific">Pseudoduganella buxea</name>
    <dbReference type="NCBI Taxonomy" id="1949069"/>
    <lineage>
        <taxon>Bacteria</taxon>
        <taxon>Pseudomonadati</taxon>
        <taxon>Pseudomonadota</taxon>
        <taxon>Betaproteobacteria</taxon>
        <taxon>Burkholderiales</taxon>
        <taxon>Oxalobacteraceae</taxon>
        <taxon>Telluria group</taxon>
        <taxon>Pseudoduganella</taxon>
    </lineage>
</organism>
<reference evidence="1" key="1">
    <citation type="journal article" date="2014" name="Int. J. Syst. Evol. Microbiol.">
        <title>Complete genome of a new Firmicutes species belonging to the dominant human colonic microbiota ('Ruminococcus bicirculans') reveals two chromosomes and a selective capacity to utilize plant glucans.</title>
        <authorList>
            <consortium name="NISC Comparative Sequencing Program"/>
            <person name="Wegmann U."/>
            <person name="Louis P."/>
            <person name="Goesmann A."/>
            <person name="Henrissat B."/>
            <person name="Duncan S.H."/>
            <person name="Flint H.J."/>
        </authorList>
    </citation>
    <scope>NUCLEOTIDE SEQUENCE</scope>
    <source>
        <strain evidence="1">CGMCC 1.15931</strain>
    </source>
</reference>
<name>A0A6I3T185_9BURK</name>
<evidence type="ECO:0000313" key="4">
    <source>
        <dbReference type="Proteomes" id="UP000622638"/>
    </source>
</evidence>
<dbReference type="GO" id="GO:0032259">
    <property type="term" value="P:methylation"/>
    <property type="evidence" value="ECO:0007669"/>
    <property type="project" value="UniProtKB-KW"/>
</dbReference>
<dbReference type="Proteomes" id="UP000430634">
    <property type="component" value="Unassembled WGS sequence"/>
</dbReference>
<reference evidence="4" key="2">
    <citation type="journal article" date="2019" name="Int. J. Syst. Evol. Microbiol.">
        <title>The Global Catalogue of Microorganisms (GCM) 10K type strain sequencing project: providing services to taxonomists for standard genome sequencing and annotation.</title>
        <authorList>
            <consortium name="The Broad Institute Genomics Platform"/>
            <consortium name="The Broad Institute Genome Sequencing Center for Infectious Disease"/>
            <person name="Wu L."/>
            <person name="Ma J."/>
        </authorList>
    </citation>
    <scope>NUCLEOTIDE SEQUENCE [LARGE SCALE GENOMIC DNA]</scope>
    <source>
        <strain evidence="4">CGMCC 1.15931</strain>
    </source>
</reference>
<dbReference type="AlphaFoldDB" id="A0A6I3T185"/>
<dbReference type="SUPFAM" id="SSF53448">
    <property type="entry name" value="Nucleotide-diphospho-sugar transferases"/>
    <property type="match status" value="1"/>
</dbReference>
<accession>A0A6I3T185</accession>
<comment type="caution">
    <text evidence="2">The sequence shown here is derived from an EMBL/GenBank/DDBJ whole genome shotgun (WGS) entry which is preliminary data.</text>
</comment>
<dbReference type="GO" id="GO:0008168">
    <property type="term" value="F:methyltransferase activity"/>
    <property type="evidence" value="ECO:0007669"/>
    <property type="project" value="UniProtKB-KW"/>
</dbReference>
<dbReference type="InterPro" id="IPR011990">
    <property type="entry name" value="TPR-like_helical_dom_sf"/>
</dbReference>
<protein>
    <submittedName>
        <fullName evidence="2">Methyltransferase domain-containing protein</fullName>
    </submittedName>
</protein>
<sequence>MADNANRAHDELLQQAGAGTLSLEALFNEAGALTGAGNAAAAIALYRAWLDHAPAGTGLRFAARFNLALALSGTGDSAGAEQQYRLALEENPGFAQARQNLELLLEQGGRGAEAQQLRDQAAVEQIPIVTVSYNSPDLIDALLASIRRLYPNPVYVIDGSHPDIAARIRPVAEQYAGVRFIPFGYNIHHGPGMSWAINNLDLHGPVLFLDSDVEVLRRGFLESLREALTPGLYGVGSLQYVNELGQPLENDGYLYLHPACMLCDIDVMRQWPLPIKHGAPMMPPMVALHKAGRSDLIRNMPWVQNDFGKTPERIFIKHDWMGTVTRTGGYHYDLPVATQQVDEQLLALVPTDAIKVVEAGCGDGSFAKAYKARNPLCDYTGIEPARAAADQARAHCDFVFNEDFDHDSPQRQVYTSNADCWVLPGTLDRLDDPAAWLTRIRGSMRPGATLVASVRNAQHWRTQVQLNAGNLQYGGDGALLPGQRHLFTRGTLLRLLQKTGFRVTGGGARMADEPEREPYLTALRALAAVGGGDPDAAVQDALPLHYLLVAVAA</sequence>
<evidence type="ECO:0000313" key="3">
    <source>
        <dbReference type="Proteomes" id="UP000430634"/>
    </source>
</evidence>
<keyword evidence="4" id="KW-1185">Reference proteome</keyword>
<dbReference type="EMBL" id="BMKG01000013">
    <property type="protein sequence ID" value="GGC07669.1"/>
    <property type="molecule type" value="Genomic_DNA"/>
</dbReference>
<dbReference type="Gene3D" id="3.90.550.10">
    <property type="entry name" value="Spore Coat Polysaccharide Biosynthesis Protein SpsA, Chain A"/>
    <property type="match status" value="1"/>
</dbReference>
<dbReference type="Gene3D" id="1.25.40.10">
    <property type="entry name" value="Tetratricopeptide repeat domain"/>
    <property type="match status" value="1"/>
</dbReference>
<dbReference type="SUPFAM" id="SSF53335">
    <property type="entry name" value="S-adenosyl-L-methionine-dependent methyltransferases"/>
    <property type="match status" value="1"/>
</dbReference>
<keyword evidence="2" id="KW-0808">Transferase</keyword>
<evidence type="ECO:0000313" key="2">
    <source>
        <dbReference type="EMBL" id="MTV55351.1"/>
    </source>
</evidence>
<dbReference type="Pfam" id="PF13489">
    <property type="entry name" value="Methyltransf_23"/>
    <property type="match status" value="1"/>
</dbReference>
<dbReference type="SUPFAM" id="SSF48452">
    <property type="entry name" value="TPR-like"/>
    <property type="match status" value="1"/>
</dbReference>
<keyword evidence="2" id="KW-0489">Methyltransferase</keyword>
<dbReference type="EMBL" id="WNKZ01000081">
    <property type="protein sequence ID" value="MTV55351.1"/>
    <property type="molecule type" value="Genomic_DNA"/>
</dbReference>
<reference evidence="1" key="4">
    <citation type="submission" date="2024-05" db="EMBL/GenBank/DDBJ databases">
        <authorList>
            <person name="Sun Q."/>
            <person name="Zhou Y."/>
        </authorList>
    </citation>
    <scope>NUCLEOTIDE SEQUENCE</scope>
    <source>
        <strain evidence="1">CGMCC 1.15931</strain>
    </source>
</reference>
<dbReference type="InterPro" id="IPR029044">
    <property type="entry name" value="Nucleotide-diphossugar_trans"/>
</dbReference>
<reference evidence="2 3" key="3">
    <citation type="submission" date="2019-11" db="EMBL/GenBank/DDBJ databases">
        <title>Type strains purchased from KCTC, JCM and DSMZ.</title>
        <authorList>
            <person name="Lu H."/>
        </authorList>
    </citation>
    <scope>NUCLEOTIDE SEQUENCE [LARGE SCALE GENOMIC DNA]</scope>
    <source>
        <strain evidence="2 3">KCTC 52429</strain>
    </source>
</reference>
<gene>
    <name evidence="1" type="ORF">GCM10011572_31690</name>
    <name evidence="2" type="ORF">GM672_21745</name>
</gene>